<sequence length="67" mass="7573">MNHSTTGLTEKSLNPVTRSSIVLPGVEHNSIRVPRLIVVIYEQWRITCHLNNVTVLLQPSKESSFCQ</sequence>
<proteinExistence type="predicted"/>
<dbReference type="EMBL" id="GBRH01202049">
    <property type="protein sequence ID" value="JAD95846.1"/>
    <property type="molecule type" value="Transcribed_RNA"/>
</dbReference>
<reference evidence="1" key="1">
    <citation type="submission" date="2014-09" db="EMBL/GenBank/DDBJ databases">
        <authorList>
            <person name="Magalhaes I.L.F."/>
            <person name="Oliveira U."/>
            <person name="Santos F.R."/>
            <person name="Vidigal T.H.D.A."/>
            <person name="Brescovit A.D."/>
            <person name="Santos A.J."/>
        </authorList>
    </citation>
    <scope>NUCLEOTIDE SEQUENCE</scope>
    <source>
        <tissue evidence="1">Shoot tissue taken approximately 20 cm above the soil surface</tissue>
    </source>
</reference>
<name>A0A0A9E6Y1_ARUDO</name>
<reference evidence="1" key="2">
    <citation type="journal article" date="2015" name="Data Brief">
        <title>Shoot transcriptome of the giant reed, Arundo donax.</title>
        <authorList>
            <person name="Barrero R.A."/>
            <person name="Guerrero F.D."/>
            <person name="Moolhuijzen P."/>
            <person name="Goolsby J.A."/>
            <person name="Tidwell J."/>
            <person name="Bellgard S.E."/>
            <person name="Bellgard M.I."/>
        </authorList>
    </citation>
    <scope>NUCLEOTIDE SEQUENCE</scope>
    <source>
        <tissue evidence="1">Shoot tissue taken approximately 20 cm above the soil surface</tissue>
    </source>
</reference>
<organism evidence="1">
    <name type="scientific">Arundo donax</name>
    <name type="common">Giant reed</name>
    <name type="synonym">Donax arundinaceus</name>
    <dbReference type="NCBI Taxonomy" id="35708"/>
    <lineage>
        <taxon>Eukaryota</taxon>
        <taxon>Viridiplantae</taxon>
        <taxon>Streptophyta</taxon>
        <taxon>Embryophyta</taxon>
        <taxon>Tracheophyta</taxon>
        <taxon>Spermatophyta</taxon>
        <taxon>Magnoliopsida</taxon>
        <taxon>Liliopsida</taxon>
        <taxon>Poales</taxon>
        <taxon>Poaceae</taxon>
        <taxon>PACMAD clade</taxon>
        <taxon>Arundinoideae</taxon>
        <taxon>Arundineae</taxon>
        <taxon>Arundo</taxon>
    </lineage>
</organism>
<evidence type="ECO:0000313" key="1">
    <source>
        <dbReference type="EMBL" id="JAD95846.1"/>
    </source>
</evidence>
<accession>A0A0A9E6Y1</accession>
<dbReference type="AlphaFoldDB" id="A0A0A9E6Y1"/>
<protein>
    <submittedName>
        <fullName evidence="1">Uncharacterized protein</fullName>
    </submittedName>
</protein>